<gene>
    <name evidence="1" type="ORF">UFOPK3376_01446</name>
</gene>
<dbReference type="InterPro" id="IPR003509">
    <property type="entry name" value="UPF0102_YraN-like"/>
</dbReference>
<dbReference type="PANTHER" id="PTHR34039">
    <property type="entry name" value="UPF0102 PROTEIN YRAN"/>
    <property type="match status" value="1"/>
</dbReference>
<organism evidence="1">
    <name type="scientific">freshwater metagenome</name>
    <dbReference type="NCBI Taxonomy" id="449393"/>
    <lineage>
        <taxon>unclassified sequences</taxon>
        <taxon>metagenomes</taxon>
        <taxon>ecological metagenomes</taxon>
    </lineage>
</organism>
<name>A0A6J7EJ39_9ZZZZ</name>
<dbReference type="SUPFAM" id="SSF52980">
    <property type="entry name" value="Restriction endonuclease-like"/>
    <property type="match status" value="1"/>
</dbReference>
<dbReference type="GO" id="GO:0003676">
    <property type="term" value="F:nucleic acid binding"/>
    <property type="evidence" value="ECO:0007669"/>
    <property type="project" value="InterPro"/>
</dbReference>
<dbReference type="Pfam" id="PF02021">
    <property type="entry name" value="UPF0102"/>
    <property type="match status" value="1"/>
</dbReference>
<dbReference type="Gene3D" id="3.40.1350.10">
    <property type="match status" value="1"/>
</dbReference>
<dbReference type="AlphaFoldDB" id="A0A6J7EJ39"/>
<accession>A0A6J7EJ39</accession>
<dbReference type="InterPro" id="IPR011856">
    <property type="entry name" value="tRNA_endonuc-like_dom_sf"/>
</dbReference>
<sequence length="81" mass="8885">MPGGELDLIVRRGRQVAFVEVKTRATDAYGDPALAVTARKQQRLRRLAASWLAANDVHGVDVRFDVVAVLGVRVRVIEAAF</sequence>
<dbReference type="EMBL" id="CAFBLP010000032">
    <property type="protein sequence ID" value="CAB4880229.1"/>
    <property type="molecule type" value="Genomic_DNA"/>
</dbReference>
<evidence type="ECO:0000313" key="1">
    <source>
        <dbReference type="EMBL" id="CAB4880229.1"/>
    </source>
</evidence>
<proteinExistence type="predicted"/>
<dbReference type="PANTHER" id="PTHR34039:SF1">
    <property type="entry name" value="UPF0102 PROTEIN YRAN"/>
    <property type="match status" value="1"/>
</dbReference>
<protein>
    <submittedName>
        <fullName evidence="1">Unannotated protein</fullName>
    </submittedName>
</protein>
<reference evidence="1" key="1">
    <citation type="submission" date="2020-05" db="EMBL/GenBank/DDBJ databases">
        <authorList>
            <person name="Chiriac C."/>
            <person name="Salcher M."/>
            <person name="Ghai R."/>
            <person name="Kavagutti S V."/>
        </authorList>
    </citation>
    <scope>NUCLEOTIDE SEQUENCE</scope>
</reference>
<dbReference type="InterPro" id="IPR011335">
    <property type="entry name" value="Restrct_endonuc-II-like"/>
</dbReference>